<dbReference type="OMA" id="WGRNIPK"/>
<dbReference type="InterPro" id="IPR002913">
    <property type="entry name" value="START_lipid-bd_dom"/>
</dbReference>
<accession>A0A0K9Q664</accession>
<evidence type="ECO:0000259" key="2">
    <source>
        <dbReference type="PROSITE" id="PS50848"/>
    </source>
</evidence>
<proteinExistence type="predicted"/>
<dbReference type="PANTHER" id="PTHR19308">
    <property type="entry name" value="PHOSPHATIDYLCHOLINE TRANSFER PROTEIN"/>
    <property type="match status" value="1"/>
</dbReference>
<evidence type="ECO:0000256" key="1">
    <source>
        <dbReference type="SAM" id="Phobius"/>
    </source>
</evidence>
<feature type="transmembrane region" description="Helical" evidence="1">
    <location>
        <begin position="20"/>
        <end position="45"/>
    </location>
</feature>
<evidence type="ECO:0000313" key="4">
    <source>
        <dbReference type="Proteomes" id="UP000036987"/>
    </source>
</evidence>
<dbReference type="PROSITE" id="PS50848">
    <property type="entry name" value="START"/>
    <property type="match status" value="1"/>
</dbReference>
<keyword evidence="1" id="KW-0472">Membrane</keyword>
<organism evidence="3 4">
    <name type="scientific">Zostera marina</name>
    <name type="common">Eelgrass</name>
    <dbReference type="NCBI Taxonomy" id="29655"/>
    <lineage>
        <taxon>Eukaryota</taxon>
        <taxon>Viridiplantae</taxon>
        <taxon>Streptophyta</taxon>
        <taxon>Embryophyta</taxon>
        <taxon>Tracheophyta</taxon>
        <taxon>Spermatophyta</taxon>
        <taxon>Magnoliopsida</taxon>
        <taxon>Liliopsida</taxon>
        <taxon>Zosteraceae</taxon>
        <taxon>Zostera</taxon>
    </lineage>
</organism>
<dbReference type="InterPro" id="IPR051213">
    <property type="entry name" value="START_lipid_transfer"/>
</dbReference>
<comment type="caution">
    <text evidence="3">The sequence shown here is derived from an EMBL/GenBank/DDBJ whole genome shotgun (WGS) entry which is preliminary data.</text>
</comment>
<keyword evidence="1" id="KW-1133">Transmembrane helix</keyword>
<dbReference type="PANTHER" id="PTHR19308:SF39">
    <property type="entry name" value="PHOSPHATIDYLCHOLINE TRANSFER PROTEIN"/>
    <property type="match status" value="1"/>
</dbReference>
<dbReference type="InterPro" id="IPR023393">
    <property type="entry name" value="START-like_dom_sf"/>
</dbReference>
<dbReference type="OrthoDB" id="1295045at2759"/>
<gene>
    <name evidence="3" type="ORF">ZOSMA_104G00240</name>
</gene>
<evidence type="ECO:0000313" key="3">
    <source>
        <dbReference type="EMBL" id="KMZ76272.1"/>
    </source>
</evidence>
<dbReference type="Gene3D" id="3.30.530.20">
    <property type="match status" value="1"/>
</dbReference>
<dbReference type="CDD" id="cd08870">
    <property type="entry name" value="START_STARD2_7-like"/>
    <property type="match status" value="1"/>
</dbReference>
<dbReference type="SUPFAM" id="SSF55961">
    <property type="entry name" value="Bet v1-like"/>
    <property type="match status" value="1"/>
</dbReference>
<reference evidence="4" key="1">
    <citation type="journal article" date="2016" name="Nature">
        <title>The genome of the seagrass Zostera marina reveals angiosperm adaptation to the sea.</title>
        <authorList>
            <person name="Olsen J.L."/>
            <person name="Rouze P."/>
            <person name="Verhelst B."/>
            <person name="Lin Y.-C."/>
            <person name="Bayer T."/>
            <person name="Collen J."/>
            <person name="Dattolo E."/>
            <person name="De Paoli E."/>
            <person name="Dittami S."/>
            <person name="Maumus F."/>
            <person name="Michel G."/>
            <person name="Kersting A."/>
            <person name="Lauritano C."/>
            <person name="Lohaus R."/>
            <person name="Toepel M."/>
            <person name="Tonon T."/>
            <person name="Vanneste K."/>
            <person name="Amirebrahimi M."/>
            <person name="Brakel J."/>
            <person name="Bostroem C."/>
            <person name="Chovatia M."/>
            <person name="Grimwood J."/>
            <person name="Jenkins J.W."/>
            <person name="Jueterbock A."/>
            <person name="Mraz A."/>
            <person name="Stam W.T."/>
            <person name="Tice H."/>
            <person name="Bornberg-Bauer E."/>
            <person name="Green P.J."/>
            <person name="Pearson G.A."/>
            <person name="Procaccini G."/>
            <person name="Duarte C.M."/>
            <person name="Schmutz J."/>
            <person name="Reusch T.B.H."/>
            <person name="Van de Peer Y."/>
        </authorList>
    </citation>
    <scope>NUCLEOTIDE SEQUENCE [LARGE SCALE GENOMIC DNA]</scope>
    <source>
        <strain evidence="4">cv. Finnish</strain>
    </source>
</reference>
<protein>
    <submittedName>
        <fullName evidence="3">Polyketide cyclase/dehydrase and lipid transport-like protein</fullName>
    </submittedName>
</protein>
<sequence length="449" mass="50619">MALILDALIEILRKPTIIDVFMELMLFCGPLWAAVLVGLVVGWVWKPKWAVGLVGNECETDKLGASQLSSSSSSSSSPSPSLSLEGLLGFNLWFPTRQSIKSQLPSCITCLMSDQTHQKEEGFITMERESKEASGGAKLPVRTKDLEDLSRLVDVTDDGPEWIHMMERFLPTFGYDAWRRDPVSGPPQYRSRTLFEDATPEIVRDFFWDDVFRMSNKWDDMLLHHDILEKCPTTGTLVLHWIRKFPLFCSDREYTIGRRIWNVDGAYYCVTKGVPYPSLPRRNKPRRVDEYYSSWCIRAAESRRGGMTACEVILFHHENMGIPWELAKLGVRQGMWGTVKKIEPGLRAYQMAREAGDELSHYAIMAGINTNVSSSYLKELQADIISSTDLDVSDDECENENTQGRHLGKSIPRFLFVGGAVVLACTLDRGLLTKALIFGVARKFAKAGS</sequence>
<dbReference type="GO" id="GO:0005737">
    <property type="term" value="C:cytoplasm"/>
    <property type="evidence" value="ECO:0007669"/>
    <property type="project" value="UniProtKB-ARBA"/>
</dbReference>
<name>A0A0K9Q664_ZOSMR</name>
<feature type="domain" description="START" evidence="2">
    <location>
        <begin position="158"/>
        <end position="351"/>
    </location>
</feature>
<keyword evidence="1" id="KW-0812">Transmembrane</keyword>
<keyword evidence="4" id="KW-1185">Reference proteome</keyword>
<dbReference type="EMBL" id="LFYR01000056">
    <property type="protein sequence ID" value="KMZ76272.1"/>
    <property type="molecule type" value="Genomic_DNA"/>
</dbReference>
<dbReference type="Proteomes" id="UP000036987">
    <property type="component" value="Unassembled WGS sequence"/>
</dbReference>
<dbReference type="AlphaFoldDB" id="A0A0K9Q664"/>
<dbReference type="GO" id="GO:0008289">
    <property type="term" value="F:lipid binding"/>
    <property type="evidence" value="ECO:0007669"/>
    <property type="project" value="InterPro"/>
</dbReference>
<dbReference type="STRING" id="29655.A0A0K9Q664"/>